<dbReference type="Gene3D" id="3.30.70.1620">
    <property type="match status" value="1"/>
</dbReference>
<dbReference type="Gene3D" id="1.20.1060.20">
    <property type="match status" value="1"/>
</dbReference>
<feature type="compositionally biased region" description="Basic and acidic residues" evidence="12">
    <location>
        <begin position="360"/>
        <end position="394"/>
    </location>
</feature>
<dbReference type="Pfam" id="PF02463">
    <property type="entry name" value="SMC_N"/>
    <property type="match status" value="1"/>
</dbReference>
<evidence type="ECO:0000313" key="15">
    <source>
        <dbReference type="Proteomes" id="UP000218231"/>
    </source>
</evidence>
<dbReference type="CDD" id="cd03275">
    <property type="entry name" value="ABC_SMC1_euk"/>
    <property type="match status" value="1"/>
</dbReference>
<feature type="coiled-coil region" evidence="11">
    <location>
        <begin position="432"/>
        <end position="515"/>
    </location>
</feature>
<feature type="coiled-coil region" evidence="11">
    <location>
        <begin position="1078"/>
        <end position="1112"/>
    </location>
</feature>
<dbReference type="InterPro" id="IPR010935">
    <property type="entry name" value="SMC_hinge"/>
</dbReference>
<evidence type="ECO:0000256" key="9">
    <source>
        <dbReference type="ARBA" id="ARBA00023306"/>
    </source>
</evidence>
<evidence type="ECO:0000256" key="11">
    <source>
        <dbReference type="SAM" id="Coils"/>
    </source>
</evidence>
<dbReference type="STRING" id="2018661.A0A2A2K0V6"/>
<feature type="coiled-coil region" evidence="11">
    <location>
        <begin position="860"/>
        <end position="943"/>
    </location>
</feature>
<evidence type="ECO:0000256" key="5">
    <source>
        <dbReference type="ARBA" id="ARBA00022618"/>
    </source>
</evidence>
<dbReference type="PIRSF" id="PIRSF005719">
    <property type="entry name" value="SMC"/>
    <property type="match status" value="1"/>
</dbReference>
<gene>
    <name evidence="14" type="ORF">WR25_19478</name>
</gene>
<comment type="similarity">
    <text evidence="3">Belongs to the SMC family. SMC1 subfamily.</text>
</comment>
<evidence type="ECO:0000256" key="1">
    <source>
        <dbReference type="ARBA" id="ARBA00004123"/>
    </source>
</evidence>
<dbReference type="SUPFAM" id="SSF52540">
    <property type="entry name" value="P-loop containing nucleoside triphosphate hydrolases"/>
    <property type="match status" value="2"/>
</dbReference>
<feature type="coiled-coil region" evidence="11">
    <location>
        <begin position="706"/>
        <end position="809"/>
    </location>
</feature>
<dbReference type="GO" id="GO:0016887">
    <property type="term" value="F:ATP hydrolysis activity"/>
    <property type="evidence" value="ECO:0007669"/>
    <property type="project" value="InterPro"/>
</dbReference>
<sequence>MVNLRDSPSPGILYTLELDNFKSYKGKHIIGPFSKFTAIVGPNGSGKSNLMDAICFVLNEKAINLRVKRNADLIHGAPIGKASAKLASVAMNYKYDSGKVIKFYRSVNNHGVSEYKIDGESVGSAQYNAKLETINIFIKAKNFIVYQVGLIFYLFLKEKSIIILIFQGAIESIAMKSPKERTALFEELSRSVEYQAEYDRLKAEMLKADEESQAKFNTRRVIAQEKKEARTEKDEAEKYQQMKDELALKQRCQVLHQLYHCERHIKEYENELKEQKKKLDRLVEAKEEKDNAVSEQHKKTKDQNKKVHKIEKEIAKREKEINDQRPIYVQAKAEVTHTAQKIAAAKKAKDAAEAQADQNEEQKKKLKEKLDSLEDEKKKFENEADKDKELKLSEDQLNEYQSLNRKAMTSCARILRELNSVKSEDDNDRSALTFEESKLREMEQTVASKEKAIKSLENQLKDLATRMADVEKSIKEDRKAHDNSAKDLKASKKELEEKHKELARANRELADVAGEIAEGDRTKRRNEAIENLTRVFPDKIHGRLFDLVHPSHKKYQLAVTKVLAGHMMSIVCDSEEIAHQAISYLREQRYEPETFLPADNLDVHPISERVRNLAMSIRNPPPGLQLIFDIIKVENPHARKALQFVCGNTLICDNQNDAKQLAFGNYNQERYKAISLDGTMFQPTGVIAGGGADLAKKAKKWDEKHSKEIKDRKAKLEAEIKELTAKMKSELNVDQLQSRISSSENKLRSMKQHKENEEKRLETLRNQLEITKSELETIPPRIKELEGKIKSRQKLLKELEDQSNSEKDKIFADFCRQLGIRNIREYEDRELKIHAERQKRQMEFNNQIDQIKSELKYLDSEDRTAKFKREEDKVKALEKQLTALKEKEKKEKETLNRLEADLDNLKTKAMTERTELEELEAQLADVKKDAQGASREVASAEKSNVVVEAQLARKQHERHTLLHNAKINQIDLPLNSGSLDKDVTQGDEGDDSQSQSTMTTDPEHSQVTALSQDQIKRESRIKINYRDLPDESARIDKDTRSAEDKVKQITEKLNKEIGELQNTIGRYNAPNLKADQRLDEVRKREEQTSTEFDSAREKAKKAKNAFDKVKTERCNKFAQFFRKVEESIDEIYKKLSRNPSAQAFLGPNNMEEPYLDGIEYSCVAPGKRFRPMDNLSGGEKTVAALALLFAMRGRKPSPFFVLDEIDAALDNTNISKVPFLKFPFCISLVFAKN</sequence>
<feature type="region of interest" description="Disordered" evidence="12">
    <location>
        <begin position="972"/>
        <end position="1015"/>
    </location>
</feature>
<dbReference type="InterPro" id="IPR024704">
    <property type="entry name" value="SMC"/>
</dbReference>
<organism evidence="14 15">
    <name type="scientific">Diploscapter pachys</name>
    <dbReference type="NCBI Taxonomy" id="2018661"/>
    <lineage>
        <taxon>Eukaryota</taxon>
        <taxon>Metazoa</taxon>
        <taxon>Ecdysozoa</taxon>
        <taxon>Nematoda</taxon>
        <taxon>Chromadorea</taxon>
        <taxon>Rhabditida</taxon>
        <taxon>Rhabditina</taxon>
        <taxon>Rhabditomorpha</taxon>
        <taxon>Rhabditoidea</taxon>
        <taxon>Rhabditidae</taxon>
        <taxon>Diploscapter</taxon>
    </lineage>
</organism>
<dbReference type="PANTHER" id="PTHR18937">
    <property type="entry name" value="STRUCTURAL MAINTENANCE OF CHROMOSOMES SMC FAMILY MEMBER"/>
    <property type="match status" value="1"/>
</dbReference>
<feature type="compositionally biased region" description="Polar residues" evidence="12">
    <location>
        <begin position="992"/>
        <end position="1013"/>
    </location>
</feature>
<keyword evidence="15" id="KW-1185">Reference proteome</keyword>
<proteinExistence type="inferred from homology"/>
<dbReference type="InterPro" id="IPR036277">
    <property type="entry name" value="SMC_hinge_sf"/>
</dbReference>
<evidence type="ECO:0000256" key="2">
    <source>
        <dbReference type="ARBA" id="ARBA00004286"/>
    </source>
</evidence>
<keyword evidence="7 11" id="KW-0175">Coiled coil</keyword>
<dbReference type="GO" id="GO:0005524">
    <property type="term" value="F:ATP binding"/>
    <property type="evidence" value="ECO:0007669"/>
    <property type="project" value="InterPro"/>
</dbReference>
<keyword evidence="6" id="KW-0498">Mitosis</keyword>
<evidence type="ECO:0000256" key="6">
    <source>
        <dbReference type="ARBA" id="ARBA00022776"/>
    </source>
</evidence>
<dbReference type="PANTHER" id="PTHR18937:SF12">
    <property type="entry name" value="STRUCTURAL MAINTENANCE OF CHROMOSOMES PROTEIN"/>
    <property type="match status" value="1"/>
</dbReference>
<evidence type="ECO:0000256" key="8">
    <source>
        <dbReference type="ARBA" id="ARBA00023242"/>
    </source>
</evidence>
<dbReference type="EMBL" id="LIAE01009924">
    <property type="protein sequence ID" value="PAV67429.1"/>
    <property type="molecule type" value="Genomic_DNA"/>
</dbReference>
<dbReference type="GO" id="GO:0051301">
    <property type="term" value="P:cell division"/>
    <property type="evidence" value="ECO:0007669"/>
    <property type="project" value="UniProtKB-KW"/>
</dbReference>
<feature type="region of interest" description="Disordered" evidence="12">
    <location>
        <begin position="346"/>
        <end position="395"/>
    </location>
</feature>
<dbReference type="Proteomes" id="UP000218231">
    <property type="component" value="Unassembled WGS sequence"/>
</dbReference>
<dbReference type="InterPro" id="IPR028468">
    <property type="entry name" value="Smc1_ABC"/>
</dbReference>
<dbReference type="InterPro" id="IPR027417">
    <property type="entry name" value="P-loop_NTPase"/>
</dbReference>
<protein>
    <recommendedName>
        <fullName evidence="10">Structural maintenance of chromosomes protein</fullName>
    </recommendedName>
</protein>
<keyword evidence="5" id="KW-0132">Cell division</keyword>
<dbReference type="InterPro" id="IPR003395">
    <property type="entry name" value="RecF/RecN/SMC_N"/>
</dbReference>
<keyword evidence="4" id="KW-0158">Chromosome</keyword>
<evidence type="ECO:0000256" key="4">
    <source>
        <dbReference type="ARBA" id="ARBA00022454"/>
    </source>
</evidence>
<feature type="domain" description="SMC hinge" evidence="13">
    <location>
        <begin position="538"/>
        <end position="662"/>
    </location>
</feature>
<evidence type="ECO:0000256" key="12">
    <source>
        <dbReference type="SAM" id="MobiDB-lite"/>
    </source>
</evidence>
<dbReference type="Pfam" id="PF06470">
    <property type="entry name" value="SMC_hinge"/>
    <property type="match status" value="1"/>
</dbReference>
<comment type="caution">
    <text evidence="14">The sequence shown here is derived from an EMBL/GenBank/DDBJ whole genome shotgun (WGS) entry which is preliminary data.</text>
</comment>
<evidence type="ECO:0000256" key="10">
    <source>
        <dbReference type="PIRNR" id="PIRNR005719"/>
    </source>
</evidence>
<dbReference type="SMART" id="SM00968">
    <property type="entry name" value="SMC_hinge"/>
    <property type="match status" value="1"/>
</dbReference>
<dbReference type="GO" id="GO:0005634">
    <property type="term" value="C:nucleus"/>
    <property type="evidence" value="ECO:0007669"/>
    <property type="project" value="UniProtKB-SubCell"/>
</dbReference>
<dbReference type="GO" id="GO:0008278">
    <property type="term" value="C:cohesin complex"/>
    <property type="evidence" value="ECO:0007669"/>
    <property type="project" value="InterPro"/>
</dbReference>
<evidence type="ECO:0000256" key="7">
    <source>
        <dbReference type="ARBA" id="ARBA00023054"/>
    </source>
</evidence>
<comment type="subcellular location">
    <subcellularLocation>
        <location evidence="2">Chromosome</location>
    </subcellularLocation>
    <subcellularLocation>
        <location evidence="1 10">Nucleus</location>
    </subcellularLocation>
</comment>
<evidence type="ECO:0000256" key="3">
    <source>
        <dbReference type="ARBA" id="ARBA00005597"/>
    </source>
</evidence>
<dbReference type="AlphaFoldDB" id="A0A2A2K0V6"/>
<dbReference type="SUPFAM" id="SSF75553">
    <property type="entry name" value="Smc hinge domain"/>
    <property type="match status" value="1"/>
</dbReference>
<dbReference type="GO" id="GO:0003677">
    <property type="term" value="F:DNA binding"/>
    <property type="evidence" value="ECO:0007669"/>
    <property type="project" value="TreeGrafter"/>
</dbReference>
<accession>A0A2A2K0V6</accession>
<name>A0A2A2K0V6_9BILA</name>
<feature type="region of interest" description="Disordered" evidence="12">
    <location>
        <begin position="287"/>
        <end position="307"/>
    </location>
</feature>
<dbReference type="OrthoDB" id="413649at2759"/>
<evidence type="ECO:0000313" key="14">
    <source>
        <dbReference type="EMBL" id="PAV67429.1"/>
    </source>
</evidence>
<evidence type="ECO:0000259" key="13">
    <source>
        <dbReference type="SMART" id="SM00968"/>
    </source>
</evidence>
<reference evidence="14 15" key="1">
    <citation type="journal article" date="2017" name="Curr. Biol.">
        <title>Genome architecture and evolution of a unichromosomal asexual nematode.</title>
        <authorList>
            <person name="Fradin H."/>
            <person name="Zegar C."/>
            <person name="Gutwein M."/>
            <person name="Lucas J."/>
            <person name="Kovtun M."/>
            <person name="Corcoran D."/>
            <person name="Baugh L.R."/>
            <person name="Kiontke K."/>
            <person name="Gunsalus K."/>
            <person name="Fitch D.H."/>
            <person name="Piano F."/>
        </authorList>
    </citation>
    <scope>NUCLEOTIDE SEQUENCE [LARGE SCALE GENOMIC DNA]</scope>
    <source>
        <strain evidence="14">PF1309</strain>
    </source>
</reference>
<keyword evidence="9" id="KW-0131">Cell cycle</keyword>
<dbReference type="Gene3D" id="3.40.50.300">
    <property type="entry name" value="P-loop containing nucleotide triphosphate hydrolases"/>
    <property type="match status" value="2"/>
</dbReference>
<dbReference type="GO" id="GO:0007062">
    <property type="term" value="P:sister chromatid cohesion"/>
    <property type="evidence" value="ECO:0007669"/>
    <property type="project" value="InterPro"/>
</dbReference>
<keyword evidence="8 10" id="KW-0539">Nucleus</keyword>